<dbReference type="RefSeq" id="WP_059149528.1">
    <property type="nucleotide sequence ID" value="NZ_LLZJ01000436.1"/>
</dbReference>
<comment type="caution">
    <text evidence="1">The sequence shown here is derived from an EMBL/GenBank/DDBJ whole genome shotgun (WGS) entry which is preliminary data.</text>
</comment>
<sequence>MNTDALEFALLKAERRVLEMQTKLHCWATDDRDRRFDDLFVRHEALLDRAAVKVRRRGLVAARPRS</sequence>
<dbReference type="AlphaFoldDB" id="A0A0X3VE15"/>
<dbReference type="EMBL" id="LLZJ01000436">
    <property type="protein sequence ID" value="KUL42854.1"/>
    <property type="molecule type" value="Genomic_DNA"/>
</dbReference>
<organism evidence="1 2">
    <name type="scientific">Streptomyces violaceusniger</name>
    <dbReference type="NCBI Taxonomy" id="68280"/>
    <lineage>
        <taxon>Bacteria</taxon>
        <taxon>Bacillati</taxon>
        <taxon>Actinomycetota</taxon>
        <taxon>Actinomycetes</taxon>
        <taxon>Kitasatosporales</taxon>
        <taxon>Streptomycetaceae</taxon>
        <taxon>Streptomyces</taxon>
        <taxon>Streptomyces violaceusniger group</taxon>
    </lineage>
</organism>
<evidence type="ECO:0000313" key="2">
    <source>
        <dbReference type="Proteomes" id="UP000053413"/>
    </source>
</evidence>
<protein>
    <submittedName>
        <fullName evidence="1">Uncharacterized protein</fullName>
    </submittedName>
</protein>
<reference evidence="2" key="1">
    <citation type="submission" date="2015-10" db="EMBL/GenBank/DDBJ databases">
        <authorList>
            <person name="Ju K.-S."/>
            <person name="Doroghazi J.R."/>
            <person name="Metcalf W.W."/>
        </authorList>
    </citation>
    <scope>NUCLEOTIDE SEQUENCE [LARGE SCALE GENOMIC DNA]</scope>
    <source>
        <strain evidence="2">NRRL F-8817</strain>
    </source>
</reference>
<gene>
    <name evidence="1" type="ORF">ADL28_44580</name>
</gene>
<name>A0A0X3VE15_STRVO</name>
<accession>A0A0X3VE15</accession>
<dbReference type="Proteomes" id="UP000053413">
    <property type="component" value="Unassembled WGS sequence"/>
</dbReference>
<proteinExistence type="predicted"/>
<evidence type="ECO:0000313" key="1">
    <source>
        <dbReference type="EMBL" id="KUL42854.1"/>
    </source>
</evidence>